<dbReference type="EMBL" id="CAJPIN010003865">
    <property type="protein sequence ID" value="CAG2056460.1"/>
    <property type="molecule type" value="Genomic_DNA"/>
</dbReference>
<dbReference type="InterPro" id="IPR001357">
    <property type="entry name" value="BRCT_dom"/>
</dbReference>
<keyword evidence="4" id="KW-1185">Reference proteome</keyword>
<evidence type="ECO:0000256" key="1">
    <source>
        <dbReference type="ARBA" id="ARBA00022737"/>
    </source>
</evidence>
<dbReference type="PANTHER" id="PTHR13561">
    <property type="entry name" value="DNA REPLICATION REGULATOR DPB11-RELATED"/>
    <property type="match status" value="1"/>
</dbReference>
<dbReference type="PANTHER" id="PTHR13561:SF20">
    <property type="entry name" value="DNA TOPOISOMERASE 2-BINDING PROTEIN 1"/>
    <property type="match status" value="1"/>
</dbReference>
<evidence type="ECO:0000313" key="4">
    <source>
        <dbReference type="Proteomes" id="UP001153148"/>
    </source>
</evidence>
<accession>A0ABN7NKS8</accession>
<dbReference type="CDD" id="cd17731">
    <property type="entry name" value="BRCT_TopBP1_rpt2_like"/>
    <property type="match status" value="1"/>
</dbReference>
<comment type="caution">
    <text evidence="3">The sequence shown here is derived from an EMBL/GenBank/DDBJ whole genome shotgun (WGS) entry which is preliminary data.</text>
</comment>
<feature type="domain" description="BRCT" evidence="2">
    <location>
        <begin position="156"/>
        <end position="253"/>
    </location>
</feature>
<reference evidence="3" key="1">
    <citation type="submission" date="2021-03" db="EMBL/GenBank/DDBJ databases">
        <authorList>
            <person name="Tran Van P."/>
        </authorList>
    </citation>
    <scope>NUCLEOTIDE SEQUENCE</scope>
</reference>
<dbReference type="InterPro" id="IPR036420">
    <property type="entry name" value="BRCT_dom_sf"/>
</dbReference>
<name>A0ABN7NKS8_TIMPD</name>
<gene>
    <name evidence="3" type="ORF">TPAB3V08_LOCUS3452</name>
</gene>
<dbReference type="SMART" id="SM00292">
    <property type="entry name" value="BRCT"/>
    <property type="match status" value="1"/>
</dbReference>
<protein>
    <recommendedName>
        <fullName evidence="2">BRCT domain-containing protein</fullName>
    </recommendedName>
</protein>
<evidence type="ECO:0000259" key="2">
    <source>
        <dbReference type="PROSITE" id="PS50172"/>
    </source>
</evidence>
<dbReference type="InterPro" id="IPR059215">
    <property type="entry name" value="BRCT2_TopBP1-like"/>
</dbReference>
<dbReference type="Proteomes" id="UP001153148">
    <property type="component" value="Unassembled WGS sequence"/>
</dbReference>
<dbReference type="SUPFAM" id="SSF52113">
    <property type="entry name" value="BRCT domain"/>
    <property type="match status" value="1"/>
</dbReference>
<proteinExistence type="predicted"/>
<evidence type="ECO:0000313" key="3">
    <source>
        <dbReference type="EMBL" id="CAG2056460.1"/>
    </source>
</evidence>
<dbReference type="Pfam" id="PF12738">
    <property type="entry name" value="PTCB-BRCT"/>
    <property type="match status" value="1"/>
</dbReference>
<keyword evidence="1" id="KW-0677">Repeat</keyword>
<dbReference type="PROSITE" id="PS50172">
    <property type="entry name" value="BRCT"/>
    <property type="match status" value="1"/>
</dbReference>
<dbReference type="Gene3D" id="3.40.50.10190">
    <property type="entry name" value="BRCT domain"/>
    <property type="match status" value="2"/>
</dbReference>
<sequence>MASVDNIKLFFLLPEGKTKKQSTQDMQDAYKLCEDHHLTIKWAKEESLINKQTTRCDVFVFQEFSGKLFKSLSVKSCVRMVGPRCLITCLRDGMPIPDASSPVFTTAMSKLFLTSTGFDKGTKLLFKGSKKKGIQLMTLDWVNEVYEASLKREVHATDEEFQKFRCLLLHGVIATSTNLRHSEKNTIQLLIEKNGGKYQGIMDTTHTNLLLVRNPKGEKFKCAQENNISSVSPDWLFDTVKEGEIMPFEDYVITPNACSTFVNDESSECSNQLLCSESE</sequence>
<organism evidence="3 4">
    <name type="scientific">Timema podura</name>
    <name type="common">Walking stick</name>
    <dbReference type="NCBI Taxonomy" id="61482"/>
    <lineage>
        <taxon>Eukaryota</taxon>
        <taxon>Metazoa</taxon>
        <taxon>Ecdysozoa</taxon>
        <taxon>Arthropoda</taxon>
        <taxon>Hexapoda</taxon>
        <taxon>Insecta</taxon>
        <taxon>Pterygota</taxon>
        <taxon>Neoptera</taxon>
        <taxon>Polyneoptera</taxon>
        <taxon>Phasmatodea</taxon>
        <taxon>Timematodea</taxon>
        <taxon>Timematoidea</taxon>
        <taxon>Timematidae</taxon>
        <taxon>Timema</taxon>
    </lineage>
</organism>